<keyword evidence="6 18" id="KW-0479">Metal-binding</keyword>
<keyword evidence="8" id="KW-0227">DNA damage</keyword>
<keyword evidence="9" id="KW-0378">Hydrolase</keyword>
<evidence type="ECO:0000256" key="20">
    <source>
        <dbReference type="SAM" id="MobiDB-lite"/>
    </source>
</evidence>
<sequence length="1303" mass="150731">MAGIKSLAVRGIRSFGPDECDEQRLTFEKPLTLILGQNGCGKTTVIECLRYAITGQMPPGSRNECFVHDAKINHSTEVMAQVKLKIVNAKDKQLEVSRSMRVTAYKNKKPKFQTLDSFLSVVDASGKTKDISSRCADLDFVMHEELGVSKAILNSVIFCHQEDSSWPLDEGKKVKERFDEIFDADKYSDCFDRLRKIRKEYATNIKMMEQEVAHLTEKKQDLDKKKLDLVNTESRISEVEIKIAELKTELEPITEKIKAIEKLQKDLVSFETSREKIKARLERGQNDEQEYKKSIQTTFEGTTAELEENISNYNATVKTKQAELKQSCSKINSFNKEEETIANEKTSNEVKFSKLLLLESQNQEKIDKRNVMIVDNAKLAEMEMAKIETDEEAIKAMTAITDKIQSLYDKLKESKVAADKHERELQKKIDESRDGLSRHKQKISGKEAEIQSTKKDITKIEKQINDANKSKQKLEAVEEKLKTAEEEYQKTSEELNTEECQNEINSDEKVMETHEQELEELSDKVTKLQKQTAVLKEKDLIEDSLKQKQKQLEVLKNKHRTALTDLLGSMPENNFAFSVNKYEAQIKTEVDSMKKKIRQKQNEITRLEADRKHVRELLSEKRAELTTAEDQMYKACGTQTYEATLAKINTTVEKLQDEQNVLQSSMFIIAKYKGQIKDNNCCPLCNRGFESETEVTDLVSQLTTQVLNVPGKLEKVTEELQKASAKKDDLLSMRSLNDKITSLKEKDVPQLETRLSEVDKEITTLTETLEGMSMALLEPEQKLSTTRQIQGDMPLLDKFTNEVKTTTKDFEKVKAKCTDIISDITLEDATEKQTDLRQKISTLRARIKAAQVKLNAHNKKLQSLGDKKNKLKEEVLNIQKKVQELVNLQETQKQMETNREKFMEELKELQDSTAPLETDLKEKEAAKTEAVKKNRSDIEVKNTYISKIANAFEKVKSIDLDIRMHRERNIHREMDKIKEANEKLLARQKQIMIDRDTLTKKIDSLKDELSKQEIYKRNLEDNLKMRKAQADIEKCEKDLVEINEKLSGVNTEMIKEKEPLITKQTMIFREKAQNEGKLNELKDRLKQNKLELKKTQNKDIENRFRQKFYELHVTKAIDRDTKDYSVALEKCLMEFHREKMENINLIIREMWRKIYRGNDIDYIEIKTEGSMTVDSERRKYDYRVVQSKNGVEIDMRGRCSAGQKVLACLIIRLALAETFSSRFGILALDEPTTNLDQDNIKSLCSALGDIVQERMNQRNFMFIIITHDKEFIESLGNIDKVTHYYEVSRNEEGKSRVKKIRFS</sequence>
<evidence type="ECO:0000256" key="5">
    <source>
        <dbReference type="ARBA" id="ARBA00022454"/>
    </source>
</evidence>
<evidence type="ECO:0000256" key="6">
    <source>
        <dbReference type="ARBA" id="ARBA00022723"/>
    </source>
</evidence>
<name>A0ABM3LR52_BICAN</name>
<keyword evidence="13 19" id="KW-0175">Coiled coil</keyword>
<proteinExistence type="inferred from homology"/>
<evidence type="ECO:0000256" key="19">
    <source>
        <dbReference type="SAM" id="Coils"/>
    </source>
</evidence>
<keyword evidence="16" id="KW-0469">Meiosis</keyword>
<feature type="region of interest" description="Disordered" evidence="20">
    <location>
        <begin position="419"/>
        <end position="450"/>
    </location>
</feature>
<keyword evidence="12" id="KW-0460">Magnesium</keyword>
<dbReference type="Pfam" id="PF04423">
    <property type="entry name" value="Rad50_zn_hook"/>
    <property type="match status" value="1"/>
</dbReference>
<comment type="cofactor">
    <cofactor evidence="1">
        <name>Zn(2+)</name>
        <dbReference type="ChEBI" id="CHEBI:29105"/>
    </cofactor>
</comment>
<feature type="coiled-coil region" evidence="19">
    <location>
        <begin position="191"/>
        <end position="323"/>
    </location>
</feature>
<dbReference type="SUPFAM" id="SSF52540">
    <property type="entry name" value="P-loop containing nucleoside triphosphate hydrolases"/>
    <property type="match status" value="2"/>
</dbReference>
<evidence type="ECO:0000259" key="21">
    <source>
        <dbReference type="PROSITE" id="PS51131"/>
    </source>
</evidence>
<evidence type="ECO:0000256" key="8">
    <source>
        <dbReference type="ARBA" id="ARBA00022763"/>
    </source>
</evidence>
<keyword evidence="15" id="KW-0539">Nucleus</keyword>
<dbReference type="Pfam" id="PF13558">
    <property type="entry name" value="SbcC_Walker_B"/>
    <property type="match status" value="1"/>
</dbReference>
<dbReference type="Proteomes" id="UP001652582">
    <property type="component" value="Chromosome 14"/>
</dbReference>
<evidence type="ECO:0000256" key="12">
    <source>
        <dbReference type="ARBA" id="ARBA00022842"/>
    </source>
</evidence>
<feature type="binding site" evidence="18">
    <location>
        <position position="685"/>
    </location>
    <ligand>
        <name>Zn(2+)</name>
        <dbReference type="ChEBI" id="CHEBI:29105"/>
    </ligand>
</feature>
<feature type="coiled-coil region" evidence="19">
    <location>
        <begin position="826"/>
        <end position="912"/>
    </location>
</feature>
<dbReference type="Gene3D" id="3.40.50.300">
    <property type="entry name" value="P-loop containing nucleotide triphosphate hydrolases"/>
    <property type="match status" value="2"/>
</dbReference>
<dbReference type="InterPro" id="IPR013134">
    <property type="entry name" value="Zn_hook_RAD50"/>
</dbReference>
<protein>
    <submittedName>
        <fullName evidence="23">DNA repair protein RAD50</fullName>
    </submittedName>
</protein>
<organism evidence="22 23">
    <name type="scientific">Bicyclus anynana</name>
    <name type="common">Squinting bush brown butterfly</name>
    <dbReference type="NCBI Taxonomy" id="110368"/>
    <lineage>
        <taxon>Eukaryota</taxon>
        <taxon>Metazoa</taxon>
        <taxon>Ecdysozoa</taxon>
        <taxon>Arthropoda</taxon>
        <taxon>Hexapoda</taxon>
        <taxon>Insecta</taxon>
        <taxon>Pterygota</taxon>
        <taxon>Neoptera</taxon>
        <taxon>Endopterygota</taxon>
        <taxon>Lepidoptera</taxon>
        <taxon>Glossata</taxon>
        <taxon>Ditrysia</taxon>
        <taxon>Papilionoidea</taxon>
        <taxon>Nymphalidae</taxon>
        <taxon>Satyrinae</taxon>
        <taxon>Satyrini</taxon>
        <taxon>Mycalesina</taxon>
        <taxon>Bicyclus</taxon>
    </lineage>
</organism>
<dbReference type="Pfam" id="PF13476">
    <property type="entry name" value="AAA_23"/>
    <property type="match status" value="1"/>
</dbReference>
<keyword evidence="7" id="KW-0547">Nucleotide-binding</keyword>
<keyword evidence="11" id="KW-0067">ATP-binding</keyword>
<dbReference type="GeneID" id="112046219"/>
<feature type="coiled-coil region" evidence="19">
    <location>
        <begin position="1002"/>
        <end position="1098"/>
    </location>
</feature>
<feature type="domain" description="Zinc-hook" evidence="21">
    <location>
        <begin position="638"/>
        <end position="735"/>
    </location>
</feature>
<evidence type="ECO:0000256" key="14">
    <source>
        <dbReference type="ARBA" id="ARBA00023204"/>
    </source>
</evidence>
<evidence type="ECO:0000313" key="23">
    <source>
        <dbReference type="RefSeq" id="XP_052741519.1"/>
    </source>
</evidence>
<evidence type="ECO:0000256" key="2">
    <source>
        <dbReference type="ARBA" id="ARBA00004123"/>
    </source>
</evidence>
<evidence type="ECO:0000256" key="15">
    <source>
        <dbReference type="ARBA" id="ARBA00023242"/>
    </source>
</evidence>
<dbReference type="PROSITE" id="PS51131">
    <property type="entry name" value="ZN_HOOK"/>
    <property type="match status" value="1"/>
</dbReference>
<evidence type="ECO:0000256" key="13">
    <source>
        <dbReference type="ARBA" id="ARBA00023054"/>
    </source>
</evidence>
<dbReference type="PANTHER" id="PTHR18867">
    <property type="entry name" value="RAD50"/>
    <property type="match status" value="1"/>
</dbReference>
<evidence type="ECO:0000256" key="9">
    <source>
        <dbReference type="ARBA" id="ARBA00022801"/>
    </source>
</evidence>
<accession>A0ABM3LR52</accession>
<evidence type="ECO:0000256" key="11">
    <source>
        <dbReference type="ARBA" id="ARBA00022840"/>
    </source>
</evidence>
<evidence type="ECO:0000256" key="4">
    <source>
        <dbReference type="ARBA" id="ARBA00009439"/>
    </source>
</evidence>
<evidence type="ECO:0000256" key="16">
    <source>
        <dbReference type="ARBA" id="ARBA00023254"/>
    </source>
</evidence>
<comment type="subcellular location">
    <subcellularLocation>
        <location evidence="3">Chromosome</location>
    </subcellularLocation>
    <subcellularLocation>
        <location evidence="2">Nucleus</location>
    </subcellularLocation>
</comment>
<keyword evidence="22" id="KW-1185">Reference proteome</keyword>
<comment type="catalytic activity">
    <reaction evidence="17">
        <text>ATP + H2O = ADP + phosphate + H(+)</text>
        <dbReference type="Rhea" id="RHEA:13065"/>
        <dbReference type="ChEBI" id="CHEBI:15377"/>
        <dbReference type="ChEBI" id="CHEBI:15378"/>
        <dbReference type="ChEBI" id="CHEBI:30616"/>
        <dbReference type="ChEBI" id="CHEBI:43474"/>
        <dbReference type="ChEBI" id="CHEBI:456216"/>
    </reaction>
</comment>
<dbReference type="InterPro" id="IPR004584">
    <property type="entry name" value="Rad50_eukaryotes"/>
</dbReference>
<keyword evidence="5" id="KW-0158">Chromosome</keyword>
<comment type="similarity">
    <text evidence="4">Belongs to the SMC family. RAD50 subfamily.</text>
</comment>
<evidence type="ECO:0000313" key="22">
    <source>
        <dbReference type="Proteomes" id="UP001652582"/>
    </source>
</evidence>
<evidence type="ECO:0000256" key="7">
    <source>
        <dbReference type="ARBA" id="ARBA00022741"/>
    </source>
</evidence>
<dbReference type="RefSeq" id="XP_052741519.1">
    <property type="nucleotide sequence ID" value="XM_052885559.1"/>
</dbReference>
<dbReference type="NCBIfam" id="TIGR00606">
    <property type="entry name" value="rad50"/>
    <property type="match status" value="1"/>
</dbReference>
<dbReference type="InterPro" id="IPR038729">
    <property type="entry name" value="Rad50/SbcC_AAA"/>
</dbReference>
<evidence type="ECO:0000256" key="1">
    <source>
        <dbReference type="ARBA" id="ARBA00001947"/>
    </source>
</evidence>
<keyword evidence="14" id="KW-0234">DNA repair</keyword>
<evidence type="ECO:0000256" key="3">
    <source>
        <dbReference type="ARBA" id="ARBA00004286"/>
    </source>
</evidence>
<evidence type="ECO:0000256" key="18">
    <source>
        <dbReference type="PROSITE-ProRule" id="PRU00471"/>
    </source>
</evidence>
<dbReference type="InterPro" id="IPR027417">
    <property type="entry name" value="P-loop_NTPase"/>
</dbReference>
<evidence type="ECO:0000256" key="17">
    <source>
        <dbReference type="ARBA" id="ARBA00049360"/>
    </source>
</evidence>
<feature type="compositionally biased region" description="Basic and acidic residues" evidence="20">
    <location>
        <begin position="419"/>
        <end position="437"/>
    </location>
</feature>
<evidence type="ECO:0000256" key="10">
    <source>
        <dbReference type="ARBA" id="ARBA00022833"/>
    </source>
</evidence>
<keyword evidence="10 18" id="KW-0862">Zinc</keyword>
<feature type="binding site" evidence="18">
    <location>
        <position position="682"/>
    </location>
    <ligand>
        <name>Zn(2+)</name>
        <dbReference type="ChEBI" id="CHEBI:29105"/>
    </ligand>
</feature>
<dbReference type="SUPFAM" id="SSF75712">
    <property type="entry name" value="Rad50 coiled-coil Zn hook"/>
    <property type="match status" value="1"/>
</dbReference>
<reference evidence="23" key="1">
    <citation type="submission" date="2025-08" db="UniProtKB">
        <authorList>
            <consortium name="RefSeq"/>
        </authorList>
    </citation>
    <scope>IDENTIFICATION</scope>
</reference>
<dbReference type="PANTHER" id="PTHR18867:SF12">
    <property type="entry name" value="DNA REPAIR PROTEIN RAD50"/>
    <property type="match status" value="1"/>
</dbReference>
<gene>
    <name evidence="23" type="primary">LOC112046219</name>
</gene>